<feature type="domain" description="Peptidase M28" evidence="1">
    <location>
        <begin position="267"/>
        <end position="468"/>
    </location>
</feature>
<evidence type="ECO:0000313" key="3">
    <source>
        <dbReference type="Proteomes" id="UP000266389"/>
    </source>
</evidence>
<dbReference type="PANTHER" id="PTHR12147">
    <property type="entry name" value="METALLOPEPTIDASE M28 FAMILY MEMBER"/>
    <property type="match status" value="1"/>
</dbReference>
<name>A0A395M0H6_9BACT</name>
<dbReference type="InterPro" id="IPR046450">
    <property type="entry name" value="PA_dom_sf"/>
</dbReference>
<evidence type="ECO:0000313" key="2">
    <source>
        <dbReference type="EMBL" id="RFM24212.1"/>
    </source>
</evidence>
<dbReference type="InterPro" id="IPR045175">
    <property type="entry name" value="M28_fam"/>
</dbReference>
<dbReference type="Proteomes" id="UP000266389">
    <property type="component" value="Unassembled WGS sequence"/>
</dbReference>
<dbReference type="GO" id="GO:0008235">
    <property type="term" value="F:metalloexopeptidase activity"/>
    <property type="evidence" value="ECO:0007669"/>
    <property type="project" value="InterPro"/>
</dbReference>
<proteinExistence type="predicted"/>
<dbReference type="EMBL" id="PHFL01000045">
    <property type="protein sequence ID" value="RFM24212.1"/>
    <property type="molecule type" value="Genomic_DNA"/>
</dbReference>
<dbReference type="GO" id="GO:0006508">
    <property type="term" value="P:proteolysis"/>
    <property type="evidence" value="ECO:0007669"/>
    <property type="project" value="InterPro"/>
</dbReference>
<sequence>MLRAFFLLSFFTLTAFGLPTFAQKPSTLKRMLPEFSLSPAEVAAHIRFLAADELMGRMTGEMGNNVASRYIAEQFRLYGLKPLPGAPDYMQKVPMVKVKPPKHATLVLGRDTAQHGKNMLLLRGNAMDVKAPVVFAKHGIVDETTGRNDYADLDVKGKIVLVKLGASDSADIREAFRLREAKQKAALARGAIALVELYNASIAWTFIVQFINRETIELRTDSASDNIAHIWLNAGAGSFAAQLNPETPLSGAISTSGLAREPFFSQNVVGFIEGRDAKLKSQYILLTAHYDHIGTRPQPNQTDTIFNGARDNGMGVTALLAAAKALAQAPPKRSVLCLALTGEEVGLLGSRYYAAHPLLPLDKAIFNLNVDGAGYNDTTIVTVIGWNRTTAQAEIETAAKVFGLSVVDDPAPEQNLFDRSDNVSFAAQGIPAPTFSPGFRSFDAEIGKYYHQVTDQADDKFNFAYLHRFCQAYIHAARRIAERATPPRWIAGDKYESAFKQLYGEK</sequence>
<dbReference type="Pfam" id="PF04389">
    <property type="entry name" value="Peptidase_M28"/>
    <property type="match status" value="1"/>
</dbReference>
<dbReference type="Gene3D" id="3.40.630.10">
    <property type="entry name" value="Zn peptidases"/>
    <property type="match status" value="1"/>
</dbReference>
<dbReference type="Gene3D" id="3.50.30.30">
    <property type="match status" value="1"/>
</dbReference>
<reference evidence="2 3" key="1">
    <citation type="journal article" date="2011" name="ISME J.">
        <title>Community ecology of hot spring cyanobacterial mats: predominant populations and their functional potential.</title>
        <authorList>
            <person name="Klatt C.G."/>
            <person name="Wood J.M."/>
            <person name="Rusch D.B."/>
            <person name="Bateson M.M."/>
            <person name="Hamamura N."/>
            <person name="Heidelberg J.F."/>
            <person name="Grossman A.R."/>
            <person name="Bhaya D."/>
            <person name="Cohan F.M."/>
            <person name="Kuhl M."/>
            <person name="Bryant D.A."/>
            <person name="Ward D.M."/>
        </authorList>
    </citation>
    <scope>NUCLEOTIDE SEQUENCE [LARGE SCALE GENOMIC DNA]</scope>
    <source>
        <strain evidence="2">OS</strain>
    </source>
</reference>
<dbReference type="PANTHER" id="PTHR12147:SF26">
    <property type="entry name" value="PEPTIDASE M28 DOMAIN-CONTAINING PROTEIN"/>
    <property type="match status" value="1"/>
</dbReference>
<comment type="caution">
    <text evidence="2">The sequence shown here is derived from an EMBL/GenBank/DDBJ whole genome shotgun (WGS) entry which is preliminary data.</text>
</comment>
<dbReference type="SUPFAM" id="SSF53187">
    <property type="entry name" value="Zn-dependent exopeptidases"/>
    <property type="match status" value="1"/>
</dbReference>
<dbReference type="AlphaFoldDB" id="A0A395M0H6"/>
<dbReference type="InterPro" id="IPR007484">
    <property type="entry name" value="Peptidase_M28"/>
</dbReference>
<accession>A0A395M0H6</accession>
<protein>
    <submittedName>
        <fullName evidence="2">Peptidase M28</fullName>
    </submittedName>
</protein>
<evidence type="ECO:0000259" key="1">
    <source>
        <dbReference type="Pfam" id="PF04389"/>
    </source>
</evidence>
<organism evidence="2 3">
    <name type="scientific">Candidatus Thermochlorobacter aerophilus</name>
    <dbReference type="NCBI Taxonomy" id="1868324"/>
    <lineage>
        <taxon>Bacteria</taxon>
        <taxon>Pseudomonadati</taxon>
        <taxon>Chlorobiota</taxon>
        <taxon>Chlorobiia</taxon>
        <taxon>Chlorobiales</taxon>
        <taxon>Candidatus Thermochlorobacteriaceae</taxon>
        <taxon>Candidatus Thermochlorobacter</taxon>
    </lineage>
</organism>
<gene>
    <name evidence="2" type="ORF">D0433_07015</name>
</gene>
<dbReference type="SUPFAM" id="SSF52025">
    <property type="entry name" value="PA domain"/>
    <property type="match status" value="1"/>
</dbReference>